<proteinExistence type="predicted"/>
<protein>
    <submittedName>
        <fullName evidence="2">Glycosyltransferase involved in cell wall bisynthesis</fullName>
    </submittedName>
</protein>
<evidence type="ECO:0000313" key="3">
    <source>
        <dbReference type="Proteomes" id="UP000184387"/>
    </source>
</evidence>
<reference evidence="2 3" key="1">
    <citation type="submission" date="2016-11" db="EMBL/GenBank/DDBJ databases">
        <authorList>
            <person name="Jaros S."/>
            <person name="Januszkiewicz K."/>
            <person name="Wedrychowicz H."/>
        </authorList>
    </citation>
    <scope>NUCLEOTIDE SEQUENCE [LARGE SCALE GENOMIC DNA]</scope>
    <source>
        <strain evidence="2 3">DSM 14916</strain>
    </source>
</reference>
<evidence type="ECO:0000313" key="2">
    <source>
        <dbReference type="EMBL" id="SHJ92822.1"/>
    </source>
</evidence>
<dbReference type="GO" id="GO:0005975">
    <property type="term" value="P:carbohydrate metabolic process"/>
    <property type="evidence" value="ECO:0007669"/>
    <property type="project" value="InterPro"/>
</dbReference>
<name>A0A1M6NAX0_9PROT</name>
<dbReference type="CDD" id="cd03801">
    <property type="entry name" value="GT4_PimA-like"/>
    <property type="match status" value="1"/>
</dbReference>
<sequence length="765" mass="84042">MTESSSAHPAHDVQAHDVPWRDGSRPLRVLHLYRRFHPDYTGDGIYYTRLIPEMARLAVAGEILVYETKPDHDAATVEHEGVPVHYLANAMGRASIPALLGWLARHLHRYDVIHLHSHVDRLFLSTLFARLLGRRVLFSCTLNDSPTELLSDYRPSYRRLAALLMRSIGTFVVISPQLMRLARQSTAARRLRFIPQGVRLDRPPVSAAERLAARRLLGLEPDDFIVLNVGSVSRRKNVAFLVEVMAQMDDPRARLIVLGPVLEEDYAEEIRAAASRLGSRVTLAGFRDDPTEYYRAADAFAFASTAEGFPNVFLEAMACNLPIVTRFLPGLSDYIVDHGRSGFLAQSARDFAAALKALQQDPAMAAGFGLAGRRFAERNLELQKVAAAYSQLYREEKSRLPEPSSAFPEFSLRSAGDVRGAPASIGLREFRLPTSQRPLLQVVIDTEADFDWDKGTATDTGRVSSITGLLSGFDLFRSHGVRPALVLDYPVATQEPSVAIIRSLAAEGCELGVHLHGWSTPPEVELRDDWHSFSGNLGPALERRKLEALTDRVEALLGHRPRLFKSGRYGLGPSTIAALQEMRFEIDLSICPAYDFSGMGGPDFSAFSAHPGWFGREGGLLSLPTTAGWLGGLRQEAARLRPLVASPVGRALQLDRLSARANLLYPIRLSPEGNDLAAMKALTRQLHADGVRVFTLSLHSPTFQPGNTAYTRSAEDVRALLSRIDGYLAFFRSEMGGAFSTPAGIRAAILGSTAAMPAAMERVPA</sequence>
<accession>A0A1M6NAX0</accession>
<keyword evidence="2" id="KW-0808">Transferase</keyword>
<dbReference type="Pfam" id="PF13579">
    <property type="entry name" value="Glyco_trans_4_4"/>
    <property type="match status" value="1"/>
</dbReference>
<dbReference type="Gene3D" id="3.40.50.2000">
    <property type="entry name" value="Glycogen Phosphorylase B"/>
    <property type="match status" value="2"/>
</dbReference>
<organism evidence="2 3">
    <name type="scientific">Muricoccus roseus</name>
    <dbReference type="NCBI Taxonomy" id="198092"/>
    <lineage>
        <taxon>Bacteria</taxon>
        <taxon>Pseudomonadati</taxon>
        <taxon>Pseudomonadota</taxon>
        <taxon>Alphaproteobacteria</taxon>
        <taxon>Acetobacterales</taxon>
        <taxon>Roseomonadaceae</taxon>
        <taxon>Muricoccus</taxon>
    </lineage>
</organism>
<dbReference type="Proteomes" id="UP000184387">
    <property type="component" value="Unassembled WGS sequence"/>
</dbReference>
<dbReference type="SUPFAM" id="SSF53756">
    <property type="entry name" value="UDP-Glycosyltransferase/glycogen phosphorylase"/>
    <property type="match status" value="1"/>
</dbReference>
<dbReference type="AlphaFoldDB" id="A0A1M6NAX0"/>
<dbReference type="SUPFAM" id="SSF88713">
    <property type="entry name" value="Glycoside hydrolase/deacetylase"/>
    <property type="match status" value="1"/>
</dbReference>
<dbReference type="OrthoDB" id="9771584at2"/>
<dbReference type="PANTHER" id="PTHR45947">
    <property type="entry name" value="SULFOQUINOVOSYL TRANSFERASE SQD2"/>
    <property type="match status" value="1"/>
</dbReference>
<dbReference type="STRING" id="198092.SAMN02745194_03757"/>
<dbReference type="InterPro" id="IPR028098">
    <property type="entry name" value="Glyco_trans_4-like_N"/>
</dbReference>
<evidence type="ECO:0000259" key="1">
    <source>
        <dbReference type="Pfam" id="PF13579"/>
    </source>
</evidence>
<keyword evidence="3" id="KW-1185">Reference proteome</keyword>
<dbReference type="GO" id="GO:0016758">
    <property type="term" value="F:hexosyltransferase activity"/>
    <property type="evidence" value="ECO:0007669"/>
    <property type="project" value="TreeGrafter"/>
</dbReference>
<dbReference type="Pfam" id="PF13692">
    <property type="entry name" value="Glyco_trans_1_4"/>
    <property type="match status" value="1"/>
</dbReference>
<dbReference type="Gene3D" id="3.20.20.370">
    <property type="entry name" value="Glycoside hydrolase/deacetylase"/>
    <property type="match status" value="1"/>
</dbReference>
<feature type="domain" description="Glycosyltransferase subfamily 4-like N-terminal" evidence="1">
    <location>
        <begin position="44"/>
        <end position="197"/>
    </location>
</feature>
<dbReference type="InterPro" id="IPR050194">
    <property type="entry name" value="Glycosyltransferase_grp1"/>
</dbReference>
<dbReference type="InterPro" id="IPR011330">
    <property type="entry name" value="Glyco_hydro/deAcase_b/a-brl"/>
</dbReference>
<gene>
    <name evidence="2" type="ORF">SAMN02745194_03757</name>
</gene>
<dbReference type="RefSeq" id="WP_086062343.1">
    <property type="nucleotide sequence ID" value="NZ_FQZF01000025.1"/>
</dbReference>
<dbReference type="EMBL" id="FQZF01000025">
    <property type="protein sequence ID" value="SHJ92822.1"/>
    <property type="molecule type" value="Genomic_DNA"/>
</dbReference>
<dbReference type="PANTHER" id="PTHR45947:SF3">
    <property type="entry name" value="SULFOQUINOVOSYL TRANSFERASE SQD2"/>
    <property type="match status" value="1"/>
</dbReference>